<keyword evidence="1" id="KW-0479">Metal-binding</keyword>
<dbReference type="Pfam" id="PF01753">
    <property type="entry name" value="zf-MYND"/>
    <property type="match status" value="1"/>
</dbReference>
<gene>
    <name evidence="6" type="primary">SMYD3_2</name>
    <name evidence="6" type="ORF">V5O48_010280</name>
</gene>
<comment type="caution">
    <text evidence="6">The sequence shown here is derived from an EMBL/GenBank/DDBJ whole genome shotgun (WGS) entry which is preliminary data.</text>
</comment>
<name>A0ABR3F943_9AGAR</name>
<evidence type="ECO:0000256" key="3">
    <source>
        <dbReference type="ARBA" id="ARBA00022833"/>
    </source>
</evidence>
<evidence type="ECO:0000313" key="6">
    <source>
        <dbReference type="EMBL" id="KAL0571679.1"/>
    </source>
</evidence>
<dbReference type="SUPFAM" id="SSF144232">
    <property type="entry name" value="HIT/MYND zinc finger-like"/>
    <property type="match status" value="1"/>
</dbReference>
<dbReference type="InterPro" id="IPR002893">
    <property type="entry name" value="Znf_MYND"/>
</dbReference>
<evidence type="ECO:0000259" key="5">
    <source>
        <dbReference type="PROSITE" id="PS50865"/>
    </source>
</evidence>
<dbReference type="EMBL" id="JBAHYK010000731">
    <property type="protein sequence ID" value="KAL0571679.1"/>
    <property type="molecule type" value="Genomic_DNA"/>
</dbReference>
<dbReference type="Gene3D" id="6.10.140.2220">
    <property type="match status" value="1"/>
</dbReference>
<keyword evidence="3" id="KW-0862">Zinc</keyword>
<dbReference type="Proteomes" id="UP001465976">
    <property type="component" value="Unassembled WGS sequence"/>
</dbReference>
<sequence>MNSKEMNGIKHLQTTPPLSLDINYPNHKAEGALSALVRLADGCKVDSAASRWTLIKYWDKVWPWIHSYSRAILDTQPSTVAGYNTIDQMLTILPFLILTYLNDGKSVDSEPIMDTAPRIRAYPELPTLALEVWSLAVQLDHPSIAFHGDSFVLSSAPLFQLDPVAPARKHFYDVLYARDIPLALVKGVIQEASRQSIDCAVLRNHLSLFVIFTHRYEQPPGGMPTFLEACTQRGALRWATYAVLRVASPKRRNPKSAHLDDLGNLIHEALLFIGTYFDFDIFSVTEALDAGILHSLFLYRDLIAHSISPEKTYELLPDLADAYSRLLDALTRHLHYRSITVRVIRAIRRVEKEHIDAVSYLKDCGILLEYWTKLCNEATAKYTCNENQGGWYDGSVCGNTYCPHLETLRMNHKFKRCGACREEVYCSIRCQKAAWRQHRRDCEARSKESEARRKPTSLDLAFLRKCVYQDFYSAPEQLRQAVHHVVRNEHMVIFMDYSKLAKEVKPVALSAVEGLFAEFKYIATKDLQQAFSALAIVPWRRQPVPIMVFIRAPGDKILDSMSKVLDIDWKLLATRT</sequence>
<organism evidence="6 7">
    <name type="scientific">Marasmius crinis-equi</name>
    <dbReference type="NCBI Taxonomy" id="585013"/>
    <lineage>
        <taxon>Eukaryota</taxon>
        <taxon>Fungi</taxon>
        <taxon>Dikarya</taxon>
        <taxon>Basidiomycota</taxon>
        <taxon>Agaricomycotina</taxon>
        <taxon>Agaricomycetes</taxon>
        <taxon>Agaricomycetidae</taxon>
        <taxon>Agaricales</taxon>
        <taxon>Marasmiineae</taxon>
        <taxon>Marasmiaceae</taxon>
        <taxon>Marasmius</taxon>
    </lineage>
</organism>
<accession>A0ABR3F943</accession>
<dbReference type="PROSITE" id="PS50865">
    <property type="entry name" value="ZF_MYND_2"/>
    <property type="match status" value="1"/>
</dbReference>
<evidence type="ECO:0000256" key="2">
    <source>
        <dbReference type="ARBA" id="ARBA00022771"/>
    </source>
</evidence>
<evidence type="ECO:0000313" key="7">
    <source>
        <dbReference type="Proteomes" id="UP001465976"/>
    </source>
</evidence>
<evidence type="ECO:0000256" key="4">
    <source>
        <dbReference type="PROSITE-ProRule" id="PRU00134"/>
    </source>
</evidence>
<evidence type="ECO:0000256" key="1">
    <source>
        <dbReference type="ARBA" id="ARBA00022723"/>
    </source>
</evidence>
<keyword evidence="2 4" id="KW-0863">Zinc-finger</keyword>
<protein>
    <submittedName>
        <fullName evidence="6">SET and MYND domain-containing protein 3</fullName>
    </submittedName>
</protein>
<reference evidence="6 7" key="1">
    <citation type="submission" date="2024-02" db="EMBL/GenBank/DDBJ databases">
        <title>A draft genome for the cacao thread blight pathogen Marasmius crinis-equi.</title>
        <authorList>
            <person name="Cohen S.P."/>
            <person name="Baruah I.K."/>
            <person name="Amoako-Attah I."/>
            <person name="Bukari Y."/>
            <person name="Meinhardt L.W."/>
            <person name="Bailey B.A."/>
        </authorList>
    </citation>
    <scope>NUCLEOTIDE SEQUENCE [LARGE SCALE GENOMIC DNA]</scope>
    <source>
        <strain evidence="6 7">GH-76</strain>
    </source>
</reference>
<proteinExistence type="predicted"/>
<feature type="domain" description="MYND-type" evidence="5">
    <location>
        <begin position="399"/>
        <end position="442"/>
    </location>
</feature>
<keyword evidence="7" id="KW-1185">Reference proteome</keyword>